<dbReference type="KEGG" id="pphr:APZ00_24880"/>
<evidence type="ECO:0000313" key="1">
    <source>
        <dbReference type="EMBL" id="ALV30471.1"/>
    </source>
</evidence>
<gene>
    <name evidence="1" type="ORF">APZ00_24880</name>
</gene>
<geneLocation type="plasmid" evidence="1 2">
    <name>p.p-1</name>
</geneLocation>
<keyword evidence="1" id="KW-0614">Plasmid</keyword>
<dbReference type="EMBL" id="CP013069">
    <property type="protein sequence ID" value="ALV30471.1"/>
    <property type="molecule type" value="Genomic_DNA"/>
</dbReference>
<name>A0A0U3N1Q8_9HYPH</name>
<dbReference type="Proteomes" id="UP000064921">
    <property type="component" value="Plasmid p.p-1"/>
</dbReference>
<accession>A0A0U3N1Q8</accession>
<evidence type="ECO:0000313" key="2">
    <source>
        <dbReference type="Proteomes" id="UP000064921"/>
    </source>
</evidence>
<reference evidence="1 2" key="1">
    <citation type="submission" date="2015-10" db="EMBL/GenBank/DDBJ databases">
        <title>The world's first case of liver abscess caused by Pannonibacter phragmitetus.</title>
        <authorList>
            <person name="Ming D."/>
            <person name="Wang M."/>
            <person name="Zhou Y."/>
            <person name="Jiang T."/>
            <person name="Hu S."/>
        </authorList>
    </citation>
    <scope>NUCLEOTIDE SEQUENCE [LARGE SCALE GENOMIC DNA]</scope>
    <source>
        <strain evidence="1 2">31801</strain>
        <plasmid evidence="2">Plasmid p.p-1</plasmid>
    </source>
</reference>
<keyword evidence="2" id="KW-1185">Reference proteome</keyword>
<organism evidence="1 2">
    <name type="scientific">Pannonibacter phragmitetus</name>
    <dbReference type="NCBI Taxonomy" id="121719"/>
    <lineage>
        <taxon>Bacteria</taxon>
        <taxon>Pseudomonadati</taxon>
        <taxon>Pseudomonadota</taxon>
        <taxon>Alphaproteobacteria</taxon>
        <taxon>Hyphomicrobiales</taxon>
        <taxon>Stappiaceae</taxon>
        <taxon>Pannonibacter</taxon>
    </lineage>
</organism>
<protein>
    <submittedName>
        <fullName evidence="1">Uncharacterized protein</fullName>
    </submittedName>
</protein>
<proteinExistence type="predicted"/>
<dbReference type="AlphaFoldDB" id="A0A0U3N1Q8"/>
<sequence length="84" mass="9099">MKTMNPVHITKHTEAGPDRHIRIPGRLALLATRLMPASAVRALTQKGLNLPALSAALRQNTAFDCVLEVHEHKVPTTVRISTGG</sequence>